<dbReference type="PANTHER" id="PTHR48097:SF9">
    <property type="entry name" value="L-THREONINE ALDOLASE"/>
    <property type="match status" value="1"/>
</dbReference>
<dbReference type="GO" id="GO:0005829">
    <property type="term" value="C:cytosol"/>
    <property type="evidence" value="ECO:0007669"/>
    <property type="project" value="TreeGrafter"/>
</dbReference>
<dbReference type="Gene3D" id="3.90.1150.10">
    <property type="entry name" value="Aspartate Aminotransferase, domain 1"/>
    <property type="match status" value="1"/>
</dbReference>
<dbReference type="InterPro" id="IPR015422">
    <property type="entry name" value="PyrdxlP-dep_Trfase_small"/>
</dbReference>
<evidence type="ECO:0000313" key="8">
    <source>
        <dbReference type="Proteomes" id="UP000037151"/>
    </source>
</evidence>
<dbReference type="RefSeq" id="WP_078841525.1">
    <property type="nucleotide sequence ID" value="NZ_KQ257829.1"/>
</dbReference>
<dbReference type="AlphaFoldDB" id="A0A0L0JXB5"/>
<dbReference type="OrthoDB" id="9774495at2"/>
<dbReference type="PIRSF" id="PIRSF017617">
    <property type="entry name" value="Thr_aldolase"/>
    <property type="match status" value="1"/>
</dbReference>
<dbReference type="SUPFAM" id="SSF53383">
    <property type="entry name" value="PLP-dependent transferases"/>
    <property type="match status" value="1"/>
</dbReference>
<evidence type="ECO:0000256" key="2">
    <source>
        <dbReference type="ARBA" id="ARBA00006966"/>
    </source>
</evidence>
<organism evidence="7 8">
    <name type="scientific">Streptomyces acidiscabies</name>
    <dbReference type="NCBI Taxonomy" id="42234"/>
    <lineage>
        <taxon>Bacteria</taxon>
        <taxon>Bacillati</taxon>
        <taxon>Actinomycetota</taxon>
        <taxon>Actinomycetes</taxon>
        <taxon>Kitasatosporales</taxon>
        <taxon>Streptomycetaceae</taxon>
        <taxon>Streptomyces</taxon>
    </lineage>
</organism>
<comment type="caution">
    <text evidence="7">The sequence shown here is derived from an EMBL/GenBank/DDBJ whole genome shotgun (WGS) entry which is preliminary data.</text>
</comment>
<dbReference type="InterPro" id="IPR015424">
    <property type="entry name" value="PyrdxlP-dep_Trfase"/>
</dbReference>
<dbReference type="InterPro" id="IPR001597">
    <property type="entry name" value="ArAA_b-elim_lyase/Thr_aldolase"/>
</dbReference>
<evidence type="ECO:0000256" key="5">
    <source>
        <dbReference type="PIRSR" id="PIRSR017617-1"/>
    </source>
</evidence>
<dbReference type="InterPro" id="IPR023603">
    <property type="entry name" value="Low_specificity_L-TA-like"/>
</dbReference>
<dbReference type="Gene3D" id="3.40.640.10">
    <property type="entry name" value="Type I PLP-dependent aspartate aminotransferase-like (Major domain)"/>
    <property type="match status" value="1"/>
</dbReference>
<evidence type="ECO:0000313" key="7">
    <source>
        <dbReference type="EMBL" id="KND30158.1"/>
    </source>
</evidence>
<evidence type="ECO:0000256" key="4">
    <source>
        <dbReference type="ARBA" id="ARBA00023239"/>
    </source>
</evidence>
<dbReference type="Pfam" id="PF01212">
    <property type="entry name" value="Beta_elim_lyase"/>
    <property type="match status" value="1"/>
</dbReference>
<comment type="similarity">
    <text evidence="2">Belongs to the threonine aldolase family.</text>
</comment>
<evidence type="ECO:0000256" key="1">
    <source>
        <dbReference type="ARBA" id="ARBA00001933"/>
    </source>
</evidence>
<dbReference type="GO" id="GO:0008732">
    <property type="term" value="F:L-allo-threonine aldolase activity"/>
    <property type="evidence" value="ECO:0007669"/>
    <property type="project" value="TreeGrafter"/>
</dbReference>
<dbReference type="InterPro" id="IPR015421">
    <property type="entry name" value="PyrdxlP-dep_Trfase_major"/>
</dbReference>
<keyword evidence="4" id="KW-0456">Lyase</keyword>
<evidence type="ECO:0000259" key="6">
    <source>
        <dbReference type="Pfam" id="PF01212"/>
    </source>
</evidence>
<dbReference type="GO" id="GO:0006545">
    <property type="term" value="P:glycine biosynthetic process"/>
    <property type="evidence" value="ECO:0007669"/>
    <property type="project" value="TreeGrafter"/>
</dbReference>
<dbReference type="PATRIC" id="fig|42234.21.peg.6025"/>
<proteinExistence type="inferred from homology"/>
<feature type="modified residue" description="N6-(pyridoxal phosphate)lysine" evidence="5">
    <location>
        <position position="202"/>
    </location>
</feature>
<dbReference type="EMBL" id="JPPY01000168">
    <property type="protein sequence ID" value="KND30158.1"/>
    <property type="molecule type" value="Genomic_DNA"/>
</dbReference>
<dbReference type="PANTHER" id="PTHR48097">
    <property type="entry name" value="L-THREONINE ALDOLASE-RELATED"/>
    <property type="match status" value="1"/>
</dbReference>
<dbReference type="NCBIfam" id="NF041359">
    <property type="entry name" value="GntG_guanitoxin"/>
    <property type="match status" value="1"/>
</dbReference>
<keyword evidence="3" id="KW-0663">Pyridoxal phosphate</keyword>
<accession>A0A0L0JXB5</accession>
<reference evidence="8" key="1">
    <citation type="submission" date="2014-07" db="EMBL/GenBank/DDBJ databases">
        <title>Genome sequencing of plant-pathogenic Streptomyces species.</title>
        <authorList>
            <person name="Harrison J."/>
            <person name="Sapp M."/>
            <person name="Thwaites R."/>
            <person name="Studholme D.J."/>
        </authorList>
    </citation>
    <scope>NUCLEOTIDE SEQUENCE [LARGE SCALE GENOMIC DNA]</scope>
    <source>
        <strain evidence="8">NCPPB 4445</strain>
    </source>
</reference>
<comment type="cofactor">
    <cofactor evidence="1">
        <name>pyridoxal 5'-phosphate</name>
        <dbReference type="ChEBI" id="CHEBI:597326"/>
    </cofactor>
</comment>
<name>A0A0L0JXB5_9ACTN</name>
<feature type="domain" description="Aromatic amino acid beta-eliminating lyase/threonine aldolase" evidence="6">
    <location>
        <begin position="3"/>
        <end position="291"/>
    </location>
</feature>
<dbReference type="Proteomes" id="UP000037151">
    <property type="component" value="Unassembled WGS sequence"/>
</dbReference>
<protein>
    <submittedName>
        <fullName evidence="7">Threonine aldolase</fullName>
    </submittedName>
</protein>
<gene>
    <name evidence="7" type="ORF">IQ63_29235</name>
</gene>
<dbReference type="FunFam" id="3.40.640.10:FF:000030">
    <property type="entry name" value="Low-specificity L-threonine aldolase"/>
    <property type="match status" value="1"/>
</dbReference>
<dbReference type="GO" id="GO:0006567">
    <property type="term" value="P:L-threonine catabolic process"/>
    <property type="evidence" value="ECO:0007669"/>
    <property type="project" value="TreeGrafter"/>
</dbReference>
<evidence type="ECO:0000256" key="3">
    <source>
        <dbReference type="ARBA" id="ARBA00022898"/>
    </source>
</evidence>
<sequence>MIELRSDTFTLPTPEMRRAMGEAPLGDDVYGEDPTTNRLEELAAATLGKEAACFLPSGTMANLASIMAHAPRGTKVLVGDESDIYIYEAGGASVAGGIVYEPVPTQPDGRLLLTDLAKGFPDDPDDPQFALPSLICLENTHNRSGGSVLPLGYLADVRRFADERGVPVHLDGARLFNAAVGAGVPVADIARYADSVQFCLSKGLSAPIGSLAVGTADFVGRVRRIRKLLGGGMRQTGVISAAGILAIENAGRLAEDHRNAERLAAGLAGIEGITVVVPPAEHRTNIVMFRVTDPRFTWQTFAEAAAQRGLAVAELGHGRLRAVTHRGVGEKDIDEAIEVVARVLASVPVEAGAGHRA</sequence>